<evidence type="ECO:0000256" key="8">
    <source>
        <dbReference type="ARBA" id="ARBA00023102"/>
    </source>
</evidence>
<dbReference type="InterPro" id="IPR015421">
    <property type="entry name" value="PyrdxlP-dep_Trfase_major"/>
</dbReference>
<name>A0A382T5M5_9ZZZZ</name>
<organism evidence="11">
    <name type="scientific">marine metagenome</name>
    <dbReference type="NCBI Taxonomy" id="408172"/>
    <lineage>
        <taxon>unclassified sequences</taxon>
        <taxon>metagenomes</taxon>
        <taxon>ecological metagenomes</taxon>
    </lineage>
</organism>
<comment type="catalytic activity">
    <reaction evidence="9">
        <text>L-histidinol phosphate + 2-oxoglutarate = 3-(imidazol-4-yl)-2-oxopropyl phosphate + L-glutamate</text>
        <dbReference type="Rhea" id="RHEA:23744"/>
        <dbReference type="ChEBI" id="CHEBI:16810"/>
        <dbReference type="ChEBI" id="CHEBI:29985"/>
        <dbReference type="ChEBI" id="CHEBI:57766"/>
        <dbReference type="ChEBI" id="CHEBI:57980"/>
        <dbReference type="EC" id="2.6.1.9"/>
    </reaction>
</comment>
<dbReference type="GO" id="GO:0004400">
    <property type="term" value="F:histidinol-phosphate transaminase activity"/>
    <property type="evidence" value="ECO:0007669"/>
    <property type="project" value="UniProtKB-EC"/>
</dbReference>
<evidence type="ECO:0000256" key="9">
    <source>
        <dbReference type="ARBA" id="ARBA00047481"/>
    </source>
</evidence>
<dbReference type="EC" id="2.6.1.9" evidence="3"/>
<dbReference type="PANTHER" id="PTHR43643">
    <property type="entry name" value="HISTIDINOL-PHOSPHATE AMINOTRANSFERASE 2"/>
    <property type="match status" value="1"/>
</dbReference>
<dbReference type="InterPro" id="IPR004839">
    <property type="entry name" value="Aminotransferase_I/II_large"/>
</dbReference>
<dbReference type="InterPro" id="IPR015422">
    <property type="entry name" value="PyrdxlP-dep_Trfase_small"/>
</dbReference>
<evidence type="ECO:0000256" key="4">
    <source>
        <dbReference type="ARBA" id="ARBA00022576"/>
    </source>
</evidence>
<dbReference type="GO" id="GO:0000105">
    <property type="term" value="P:L-histidine biosynthetic process"/>
    <property type="evidence" value="ECO:0007669"/>
    <property type="project" value="UniProtKB-KW"/>
</dbReference>
<dbReference type="InterPro" id="IPR015424">
    <property type="entry name" value="PyrdxlP-dep_Trfase"/>
</dbReference>
<dbReference type="PANTHER" id="PTHR43643:SF6">
    <property type="entry name" value="HISTIDINOL-PHOSPHATE AMINOTRANSFERASE"/>
    <property type="match status" value="1"/>
</dbReference>
<evidence type="ECO:0000256" key="6">
    <source>
        <dbReference type="ARBA" id="ARBA00022679"/>
    </source>
</evidence>
<evidence type="ECO:0000256" key="5">
    <source>
        <dbReference type="ARBA" id="ARBA00022605"/>
    </source>
</evidence>
<evidence type="ECO:0000256" key="1">
    <source>
        <dbReference type="ARBA" id="ARBA00005011"/>
    </source>
</evidence>
<keyword evidence="4" id="KW-0032">Aminotransferase</keyword>
<keyword evidence="6" id="KW-0808">Transferase</keyword>
<evidence type="ECO:0000256" key="3">
    <source>
        <dbReference type="ARBA" id="ARBA00012748"/>
    </source>
</evidence>
<evidence type="ECO:0000256" key="2">
    <source>
        <dbReference type="ARBA" id="ARBA00007970"/>
    </source>
</evidence>
<keyword evidence="7" id="KW-0663">Pyridoxal phosphate</keyword>
<sequence>MSLSRRAMFAGGGSSSANFAQLVTARGREALVAELGPLGGESGLIPRPQKGEIRLTSNENPFGPPPSAMAAIRDGFVDSSRYPSNTQPNMSDLTTALADRLGCETSNIVLGAGSGELLKRVAQAYVSPDRHLVTASPTYLQTSGVARYLGAEVKAISLTNDGKLDLDAMA</sequence>
<gene>
    <name evidence="11" type="ORF">METZ01_LOCUS370147</name>
</gene>
<dbReference type="EMBL" id="UINC01134015">
    <property type="protein sequence ID" value="SVD17293.1"/>
    <property type="molecule type" value="Genomic_DNA"/>
</dbReference>
<comment type="similarity">
    <text evidence="2">Belongs to the class-II pyridoxal-phosphate-dependent aminotransferase family. Histidinol-phosphate aminotransferase subfamily.</text>
</comment>
<evidence type="ECO:0000313" key="11">
    <source>
        <dbReference type="EMBL" id="SVD17293.1"/>
    </source>
</evidence>
<comment type="pathway">
    <text evidence="1">Amino-acid biosynthesis; L-histidine biosynthesis; L-histidine from 5-phospho-alpha-D-ribose 1-diphosphate: step 7/9.</text>
</comment>
<accession>A0A382T5M5</accession>
<evidence type="ECO:0000256" key="7">
    <source>
        <dbReference type="ARBA" id="ARBA00022898"/>
    </source>
</evidence>
<keyword evidence="5" id="KW-0028">Amino-acid biosynthesis</keyword>
<dbReference type="Gene3D" id="3.40.640.10">
    <property type="entry name" value="Type I PLP-dependent aspartate aminotransferase-like (Major domain)"/>
    <property type="match status" value="1"/>
</dbReference>
<dbReference type="GO" id="GO:0030170">
    <property type="term" value="F:pyridoxal phosphate binding"/>
    <property type="evidence" value="ECO:0007669"/>
    <property type="project" value="InterPro"/>
</dbReference>
<keyword evidence="8" id="KW-0368">Histidine biosynthesis</keyword>
<dbReference type="SUPFAM" id="SSF53383">
    <property type="entry name" value="PLP-dependent transferases"/>
    <property type="match status" value="1"/>
</dbReference>
<proteinExistence type="inferred from homology"/>
<protein>
    <recommendedName>
        <fullName evidence="3">histidinol-phosphate transaminase</fullName>
        <ecNumber evidence="3">2.6.1.9</ecNumber>
    </recommendedName>
</protein>
<reference evidence="11" key="1">
    <citation type="submission" date="2018-05" db="EMBL/GenBank/DDBJ databases">
        <authorList>
            <person name="Lanie J.A."/>
            <person name="Ng W.-L."/>
            <person name="Kazmierczak K.M."/>
            <person name="Andrzejewski T.M."/>
            <person name="Davidsen T.M."/>
            <person name="Wayne K.J."/>
            <person name="Tettelin H."/>
            <person name="Glass J.I."/>
            <person name="Rusch D."/>
            <person name="Podicherti R."/>
            <person name="Tsui H.-C.T."/>
            <person name="Winkler M.E."/>
        </authorList>
    </citation>
    <scope>NUCLEOTIDE SEQUENCE</scope>
</reference>
<feature type="non-terminal residue" evidence="11">
    <location>
        <position position="1"/>
    </location>
</feature>
<dbReference type="AlphaFoldDB" id="A0A382T5M5"/>
<dbReference type="InterPro" id="IPR050106">
    <property type="entry name" value="HistidinolP_aminotransfase"/>
</dbReference>
<feature type="non-terminal residue" evidence="11">
    <location>
        <position position="170"/>
    </location>
</feature>
<dbReference type="Gene3D" id="3.90.1150.10">
    <property type="entry name" value="Aspartate Aminotransferase, domain 1"/>
    <property type="match status" value="1"/>
</dbReference>
<evidence type="ECO:0000259" key="10">
    <source>
        <dbReference type="Pfam" id="PF00155"/>
    </source>
</evidence>
<dbReference type="Pfam" id="PF00155">
    <property type="entry name" value="Aminotran_1_2"/>
    <property type="match status" value="1"/>
</dbReference>
<feature type="domain" description="Aminotransferase class I/classII large" evidence="10">
    <location>
        <begin position="53"/>
        <end position="169"/>
    </location>
</feature>